<name>A0A392RZ53_9FABA</name>
<feature type="non-terminal residue" evidence="1">
    <location>
        <position position="1"/>
    </location>
</feature>
<evidence type="ECO:0000313" key="2">
    <source>
        <dbReference type="Proteomes" id="UP000265520"/>
    </source>
</evidence>
<evidence type="ECO:0000313" key="1">
    <source>
        <dbReference type="EMBL" id="MCI41893.1"/>
    </source>
</evidence>
<accession>A0A392RZ53</accession>
<protein>
    <submittedName>
        <fullName evidence="1">Uncharacterized protein</fullName>
    </submittedName>
</protein>
<sequence length="40" mass="4190">ILSEIHNGSCGSHIGARSLVGKVTRAGSSSQHYYVTLTAM</sequence>
<keyword evidence="2" id="KW-1185">Reference proteome</keyword>
<dbReference type="Proteomes" id="UP000265520">
    <property type="component" value="Unassembled WGS sequence"/>
</dbReference>
<organism evidence="1 2">
    <name type="scientific">Trifolium medium</name>
    <dbReference type="NCBI Taxonomy" id="97028"/>
    <lineage>
        <taxon>Eukaryota</taxon>
        <taxon>Viridiplantae</taxon>
        <taxon>Streptophyta</taxon>
        <taxon>Embryophyta</taxon>
        <taxon>Tracheophyta</taxon>
        <taxon>Spermatophyta</taxon>
        <taxon>Magnoliopsida</taxon>
        <taxon>eudicotyledons</taxon>
        <taxon>Gunneridae</taxon>
        <taxon>Pentapetalae</taxon>
        <taxon>rosids</taxon>
        <taxon>fabids</taxon>
        <taxon>Fabales</taxon>
        <taxon>Fabaceae</taxon>
        <taxon>Papilionoideae</taxon>
        <taxon>50 kb inversion clade</taxon>
        <taxon>NPAAA clade</taxon>
        <taxon>Hologalegina</taxon>
        <taxon>IRL clade</taxon>
        <taxon>Trifolieae</taxon>
        <taxon>Trifolium</taxon>
    </lineage>
</organism>
<dbReference type="AlphaFoldDB" id="A0A392RZ53"/>
<comment type="caution">
    <text evidence="1">The sequence shown here is derived from an EMBL/GenBank/DDBJ whole genome shotgun (WGS) entry which is preliminary data.</text>
</comment>
<reference evidence="1 2" key="1">
    <citation type="journal article" date="2018" name="Front. Plant Sci.">
        <title>Red Clover (Trifolium pratense) and Zigzag Clover (T. medium) - A Picture of Genomic Similarities and Differences.</title>
        <authorList>
            <person name="Dluhosova J."/>
            <person name="Istvanek J."/>
            <person name="Nedelnik J."/>
            <person name="Repkova J."/>
        </authorList>
    </citation>
    <scope>NUCLEOTIDE SEQUENCE [LARGE SCALE GENOMIC DNA]</scope>
    <source>
        <strain evidence="2">cv. 10/8</strain>
        <tissue evidence="1">Leaf</tissue>
    </source>
</reference>
<dbReference type="EMBL" id="LXQA010297638">
    <property type="protein sequence ID" value="MCI41893.1"/>
    <property type="molecule type" value="Genomic_DNA"/>
</dbReference>
<proteinExistence type="predicted"/>